<evidence type="ECO:0000313" key="1">
    <source>
        <dbReference type="EMBL" id="MBB3925319.1"/>
    </source>
</evidence>
<dbReference type="AlphaFoldDB" id="A0A7W6FPS7"/>
<comment type="caution">
    <text evidence="1">The sequence shown here is derived from an EMBL/GenBank/DDBJ whole genome shotgun (WGS) entry which is preliminary data.</text>
</comment>
<gene>
    <name evidence="1" type="ORF">GGR43_001032</name>
</gene>
<dbReference type="Proteomes" id="UP000571950">
    <property type="component" value="Unassembled WGS sequence"/>
</dbReference>
<name>A0A7W6FPS7_9SPHN</name>
<dbReference type="EMBL" id="JACIDT010000003">
    <property type="protein sequence ID" value="MBB3925319.1"/>
    <property type="molecule type" value="Genomic_DNA"/>
</dbReference>
<proteinExistence type="predicted"/>
<keyword evidence="2" id="KW-1185">Reference proteome</keyword>
<evidence type="ECO:0000313" key="2">
    <source>
        <dbReference type="Proteomes" id="UP000571950"/>
    </source>
</evidence>
<accession>A0A7W6FPS7</accession>
<dbReference type="RefSeq" id="WP_188070894.1">
    <property type="nucleotide sequence ID" value="NZ_BSPS01000009.1"/>
</dbReference>
<sequence length="401" mass="43379">MADKEFILQGFTTRTHADAVRELFDIDSIERVILSVAFVSESGVQQLEAKIAPHIANTTVFAGIRNDITSHQGLAALLALANDLFVVDTGSRQVLFHPKLYFVRGSERARLVIGSANLTLGGLNNNIEAGMLLDFDLLDAADQATVAAIEAELDKLAADYAANVLKVGAVSDIDILLATGRIVDEMAVPPPRPGSSSSSTGGNADAIPRIKLKVNPLRRAIKKADAAKPKSAKAPKQDATVVAAAPAPMPVPKAAGVQYEIVWESKPLTLRDLNIPDGANTNKTGSINLDKGLLPADVDHRHYFREEIFNQLDWSGANAKTTEEAYAKFHLVIKGISYGEFDLRIGHTIGTESKAYKQNNAMTRLSWGPVKTHVGNPDLKDRTLSLYRDLADPTRFVLEID</sequence>
<organism evidence="1 2">
    <name type="scientific">Sphingobium jiangsuense</name>
    <dbReference type="NCBI Taxonomy" id="870476"/>
    <lineage>
        <taxon>Bacteria</taxon>
        <taxon>Pseudomonadati</taxon>
        <taxon>Pseudomonadota</taxon>
        <taxon>Alphaproteobacteria</taxon>
        <taxon>Sphingomonadales</taxon>
        <taxon>Sphingomonadaceae</taxon>
        <taxon>Sphingobium</taxon>
    </lineage>
</organism>
<dbReference type="CDD" id="cd09117">
    <property type="entry name" value="PLDc_Bfil_DEXD_like"/>
    <property type="match status" value="1"/>
</dbReference>
<protein>
    <submittedName>
        <fullName evidence="1">HKD family nuclease</fullName>
    </submittedName>
</protein>
<reference evidence="1 2" key="1">
    <citation type="submission" date="2020-08" db="EMBL/GenBank/DDBJ databases">
        <title>Genomic Encyclopedia of Type Strains, Phase IV (KMG-IV): sequencing the most valuable type-strain genomes for metagenomic binning, comparative biology and taxonomic classification.</title>
        <authorList>
            <person name="Goeker M."/>
        </authorList>
    </citation>
    <scope>NUCLEOTIDE SEQUENCE [LARGE SCALE GENOMIC DNA]</scope>
    <source>
        <strain evidence="1 2">DSM 26189</strain>
    </source>
</reference>
<dbReference type="Gene3D" id="3.30.870.10">
    <property type="entry name" value="Endonuclease Chain A"/>
    <property type="match status" value="1"/>
</dbReference>